<feature type="repeat" description="WD" evidence="3">
    <location>
        <begin position="797"/>
        <end position="838"/>
    </location>
</feature>
<dbReference type="SMART" id="SM00320">
    <property type="entry name" value="WD40"/>
    <property type="match status" value="13"/>
</dbReference>
<feature type="repeat" description="WD" evidence="3">
    <location>
        <begin position="1259"/>
        <end position="1300"/>
    </location>
</feature>
<dbReference type="PRINTS" id="PR00320">
    <property type="entry name" value="GPROTEINBRPT"/>
</dbReference>
<evidence type="ECO:0000259" key="4">
    <source>
        <dbReference type="PROSITE" id="PS50837"/>
    </source>
</evidence>
<feature type="domain" description="NACHT" evidence="4">
    <location>
        <begin position="211"/>
        <end position="360"/>
    </location>
</feature>
<feature type="repeat" description="WD" evidence="3">
    <location>
        <begin position="1091"/>
        <end position="1132"/>
    </location>
</feature>
<evidence type="ECO:0000256" key="1">
    <source>
        <dbReference type="ARBA" id="ARBA00022574"/>
    </source>
</evidence>
<dbReference type="SUPFAM" id="SSF50978">
    <property type="entry name" value="WD40 repeat-like"/>
    <property type="match status" value="2"/>
</dbReference>
<gene>
    <name evidence="5" type="ORF">CC86DRAFT_337404</name>
</gene>
<proteinExistence type="predicted"/>
<dbReference type="PANTHER" id="PTHR44129">
    <property type="entry name" value="WD REPEAT-CONTAINING PROTEIN POP1"/>
    <property type="match status" value="1"/>
</dbReference>
<dbReference type="InterPro" id="IPR020472">
    <property type="entry name" value="WD40_PAC1"/>
</dbReference>
<dbReference type="Pfam" id="PF24883">
    <property type="entry name" value="NPHP3_N"/>
    <property type="match status" value="1"/>
</dbReference>
<sequence>MDGLSGAASVIAVIDISAKIGSLCFQYSKAVKEAKDDIKRVQRKVGDIERIQKDIKKLLEGRHKARFSTTNRLFDSLSQCLQELKDLKVKLDPGKTRKAMSQFRVRALQWPFTSKQVDKIVRNLEGYEQTFGLALQVDQTDLMLDVDRKLDLVTLDAHKRHQKLDLAGLPIAQGACYNSRDEEHNARCLPNTRTELLGDITTWAQNKDGKPIFWLTGMAGTGKSTIARTVAKSFASRGQLGASFFFKKGEGQRGNASRFFTTIASDLVVHEPGVVPVIREALDEDPKIADKSLKDQFEKLILQPLLDIKQARSQALARVVVIDALDECEQEQDIRAILQLLARTKDIQPVPLRIVVTSRPELHIRLGFKEMPNGTYQDVVLHEVPRSTIEHDIRLFLEHELGVIRKERMLSSDWPAENQILALVELAVPLFIYAATVCRYVGSKGSNPVAFLNKVLQYQKGTFSQLDRTYLPVLDQLLSEQEEDEKETWLQAFRDIIGSIVVLESPLSITSLACLLQLSQEDVKCRLDSLHSVLSVPNSEDVSVRLLHLSFREFLVNPQKRGKIQFWVDERSTHHKLASRCLELMSGQSGLRQDICSLVGPGVLRSEIDDRAVASNLPPEMQYACCFWVNHLKQSQQEITDRDATHLFLQKHLLHWLEAMSLMRELSRCVYLLNSLHALTGRSASVVQSFLHDAKRFVLRYQSILTEAPLQIYCSALIFAPEKSLIRQTFANQIPPWVKMVSMKEIDWDACRSTLEGHSLGVTGLAFSPDGQLVASASHDKTVRLWEAATGTYRSTLEGHSECVRAVAFSPDGQLIASASNDKKAQLWEAATGTCRSMLEGHSDGVTAVTFSPDGQLVASASYDNTVRLWVTATGTCCSTLEGHSEYVRAVAFSPDGQLVASGSEDKTVRLWVAATGTCRSTLEGHSLGVTGVAFSPDGQLAASGSRDKTVQLWEAATGTYRSTLEGHSDNVTAVAFSPDGQLIASGSWDNTVKLWEAATGACCSTLKGHSMAVTAVAFSPNGQLIASASLDDTVLLWEATVGTWNSTLEGHSKHVRAIAFSPDGQLVASASSDNALRLWEVATGTCRSTLEGHSSQISEVAFSPDGQLVMSASYDKTIRLWETATGMCRKLLEGYDTSLQTAVFSLDGRLVASASENNTARLWDVATGMCRSTLEGHSSQVIAVALSPDGQFVASASSDATVRLWLTATGTFRSELEGHSSTVSAVAFSPDGQLVASGSEDKTVRLWVTATGTCHSILEGHFSRVSAVAFSPGGELVASVSWDNTIRLWEVATGTCCGTLEFRPSIRSAVAFSSDGRALHTSAGDISLLSPSVVLSPRWHQTQSSHIFLRGRWILCNQQRFLWLPFEYRWGSRAVREDIACLGHASGCVVLLKFF</sequence>
<dbReference type="Proteomes" id="UP000799424">
    <property type="component" value="Unassembled WGS sequence"/>
</dbReference>
<dbReference type="Gene3D" id="3.40.50.300">
    <property type="entry name" value="P-loop containing nucleotide triphosphate hydrolases"/>
    <property type="match status" value="1"/>
</dbReference>
<feature type="repeat" description="WD" evidence="3">
    <location>
        <begin position="1217"/>
        <end position="1248"/>
    </location>
</feature>
<dbReference type="InterPro" id="IPR007111">
    <property type="entry name" value="NACHT_NTPase"/>
</dbReference>
<dbReference type="InterPro" id="IPR019775">
    <property type="entry name" value="WD40_repeat_CS"/>
</dbReference>
<keyword evidence="1 3" id="KW-0853">WD repeat</keyword>
<dbReference type="PROSITE" id="PS50837">
    <property type="entry name" value="NACHT"/>
    <property type="match status" value="1"/>
</dbReference>
<dbReference type="OrthoDB" id="674604at2759"/>
<dbReference type="PROSITE" id="PS50082">
    <property type="entry name" value="WD_REPEATS_2"/>
    <property type="match status" value="13"/>
</dbReference>
<dbReference type="CDD" id="cd00200">
    <property type="entry name" value="WD40"/>
    <property type="match status" value="2"/>
</dbReference>
<dbReference type="SUPFAM" id="SSF52540">
    <property type="entry name" value="P-loop containing nucleoside triphosphate hydrolases"/>
    <property type="match status" value="1"/>
</dbReference>
<evidence type="ECO:0000256" key="3">
    <source>
        <dbReference type="PROSITE-ProRule" id="PRU00221"/>
    </source>
</evidence>
<dbReference type="EMBL" id="MU006255">
    <property type="protein sequence ID" value="KAF2818265.1"/>
    <property type="molecule type" value="Genomic_DNA"/>
</dbReference>
<reference evidence="5" key="1">
    <citation type="journal article" date="2020" name="Stud. Mycol.">
        <title>101 Dothideomycetes genomes: a test case for predicting lifestyles and emergence of pathogens.</title>
        <authorList>
            <person name="Haridas S."/>
            <person name="Albert R."/>
            <person name="Binder M."/>
            <person name="Bloem J."/>
            <person name="Labutti K."/>
            <person name="Salamov A."/>
            <person name="Andreopoulos B."/>
            <person name="Baker S."/>
            <person name="Barry K."/>
            <person name="Bills G."/>
            <person name="Bluhm B."/>
            <person name="Cannon C."/>
            <person name="Castanera R."/>
            <person name="Culley D."/>
            <person name="Daum C."/>
            <person name="Ezra D."/>
            <person name="Gonzalez J."/>
            <person name="Henrissat B."/>
            <person name="Kuo A."/>
            <person name="Liang C."/>
            <person name="Lipzen A."/>
            <person name="Lutzoni F."/>
            <person name="Magnuson J."/>
            <person name="Mondo S."/>
            <person name="Nolan M."/>
            <person name="Ohm R."/>
            <person name="Pangilinan J."/>
            <person name="Park H.-J."/>
            <person name="Ramirez L."/>
            <person name="Alfaro M."/>
            <person name="Sun H."/>
            <person name="Tritt A."/>
            <person name="Yoshinaga Y."/>
            <person name="Zwiers L.-H."/>
            <person name="Turgeon B."/>
            <person name="Goodwin S."/>
            <person name="Spatafora J."/>
            <person name="Crous P."/>
            <person name="Grigoriev I."/>
        </authorList>
    </citation>
    <scope>NUCLEOTIDE SEQUENCE</scope>
    <source>
        <strain evidence="5">CBS 113818</strain>
    </source>
</reference>
<evidence type="ECO:0000313" key="6">
    <source>
        <dbReference type="Proteomes" id="UP000799424"/>
    </source>
</evidence>
<evidence type="ECO:0000313" key="5">
    <source>
        <dbReference type="EMBL" id="KAF2818265.1"/>
    </source>
</evidence>
<feature type="repeat" description="WD" evidence="3">
    <location>
        <begin position="1049"/>
        <end position="1090"/>
    </location>
</feature>
<dbReference type="InterPro" id="IPR015943">
    <property type="entry name" value="WD40/YVTN_repeat-like_dom_sf"/>
</dbReference>
<feature type="repeat" description="WD" evidence="3">
    <location>
        <begin position="881"/>
        <end position="922"/>
    </location>
</feature>
<feature type="repeat" description="WD" evidence="3">
    <location>
        <begin position="1175"/>
        <end position="1206"/>
    </location>
</feature>
<dbReference type="InterPro" id="IPR056884">
    <property type="entry name" value="NPHP3-like_N"/>
</dbReference>
<dbReference type="InterPro" id="IPR050349">
    <property type="entry name" value="WD_LIS1/nudF_dynein_reg"/>
</dbReference>
<dbReference type="InterPro" id="IPR027417">
    <property type="entry name" value="P-loop_NTPase"/>
</dbReference>
<feature type="repeat" description="WD" evidence="3">
    <location>
        <begin position="1007"/>
        <end position="1039"/>
    </location>
</feature>
<dbReference type="InterPro" id="IPR036322">
    <property type="entry name" value="WD40_repeat_dom_sf"/>
</dbReference>
<dbReference type="PROSITE" id="PS00678">
    <property type="entry name" value="WD_REPEATS_1"/>
    <property type="match status" value="8"/>
</dbReference>
<name>A0A6A6ZD99_9PLEO</name>
<evidence type="ECO:0000256" key="2">
    <source>
        <dbReference type="ARBA" id="ARBA00022737"/>
    </source>
</evidence>
<dbReference type="Pfam" id="PF00400">
    <property type="entry name" value="WD40"/>
    <property type="match status" value="13"/>
</dbReference>
<protein>
    <submittedName>
        <fullName evidence="5">Vegetative incompatibility protein HET-E-1</fullName>
    </submittedName>
</protein>
<keyword evidence="6" id="KW-1185">Reference proteome</keyword>
<feature type="repeat" description="WD" evidence="3">
    <location>
        <begin position="923"/>
        <end position="964"/>
    </location>
</feature>
<dbReference type="PROSITE" id="PS50294">
    <property type="entry name" value="WD_REPEATS_REGION"/>
    <property type="match status" value="13"/>
</dbReference>
<feature type="repeat" description="WD" evidence="3">
    <location>
        <begin position="839"/>
        <end position="870"/>
    </location>
</feature>
<accession>A0A6A6ZD99</accession>
<feature type="repeat" description="WD" evidence="3">
    <location>
        <begin position="1133"/>
        <end position="1174"/>
    </location>
</feature>
<dbReference type="InterPro" id="IPR001680">
    <property type="entry name" value="WD40_rpt"/>
</dbReference>
<organism evidence="5 6">
    <name type="scientific">Ophiobolus disseminans</name>
    <dbReference type="NCBI Taxonomy" id="1469910"/>
    <lineage>
        <taxon>Eukaryota</taxon>
        <taxon>Fungi</taxon>
        <taxon>Dikarya</taxon>
        <taxon>Ascomycota</taxon>
        <taxon>Pezizomycotina</taxon>
        <taxon>Dothideomycetes</taxon>
        <taxon>Pleosporomycetidae</taxon>
        <taxon>Pleosporales</taxon>
        <taxon>Pleosporineae</taxon>
        <taxon>Phaeosphaeriaceae</taxon>
        <taxon>Ophiobolus</taxon>
    </lineage>
</organism>
<keyword evidence="2" id="KW-0677">Repeat</keyword>
<feature type="repeat" description="WD" evidence="3">
    <location>
        <begin position="965"/>
        <end position="1006"/>
    </location>
</feature>
<dbReference type="Gene3D" id="2.130.10.10">
    <property type="entry name" value="YVTN repeat-like/Quinoprotein amine dehydrogenase"/>
    <property type="match status" value="6"/>
</dbReference>
<feature type="repeat" description="WD" evidence="3">
    <location>
        <begin position="755"/>
        <end position="796"/>
    </location>
</feature>